<comment type="caution">
    <text evidence="1">The sequence shown here is derived from an EMBL/GenBank/DDBJ whole genome shotgun (WGS) entry which is preliminary data.</text>
</comment>
<sequence length="74" mass="8584">MHYHSIVYQQELHGRYCEESNSDFFRRTCGSAGRMHPGTRLRGPLSLWCLHCYKQARSKGGWGIKGLEGLYYTT</sequence>
<gene>
    <name evidence="1" type="ORF">VTL71DRAFT_6456</name>
</gene>
<dbReference type="EMBL" id="JAZHXI010000017">
    <property type="protein sequence ID" value="KAL2062190.1"/>
    <property type="molecule type" value="Genomic_DNA"/>
</dbReference>
<protein>
    <submittedName>
        <fullName evidence="1">Uncharacterized protein</fullName>
    </submittedName>
</protein>
<organism evidence="1 2">
    <name type="scientific">Oculimacula yallundae</name>
    <dbReference type="NCBI Taxonomy" id="86028"/>
    <lineage>
        <taxon>Eukaryota</taxon>
        <taxon>Fungi</taxon>
        <taxon>Dikarya</taxon>
        <taxon>Ascomycota</taxon>
        <taxon>Pezizomycotina</taxon>
        <taxon>Leotiomycetes</taxon>
        <taxon>Helotiales</taxon>
        <taxon>Ploettnerulaceae</taxon>
        <taxon>Oculimacula</taxon>
    </lineage>
</organism>
<evidence type="ECO:0000313" key="2">
    <source>
        <dbReference type="Proteomes" id="UP001595075"/>
    </source>
</evidence>
<proteinExistence type="predicted"/>
<reference evidence="1 2" key="1">
    <citation type="journal article" date="2024" name="Commun. Biol.">
        <title>Comparative genomic analysis of thermophilic fungi reveals convergent evolutionary adaptations and gene losses.</title>
        <authorList>
            <person name="Steindorff A.S."/>
            <person name="Aguilar-Pontes M.V."/>
            <person name="Robinson A.J."/>
            <person name="Andreopoulos B."/>
            <person name="LaButti K."/>
            <person name="Kuo A."/>
            <person name="Mondo S."/>
            <person name="Riley R."/>
            <person name="Otillar R."/>
            <person name="Haridas S."/>
            <person name="Lipzen A."/>
            <person name="Grimwood J."/>
            <person name="Schmutz J."/>
            <person name="Clum A."/>
            <person name="Reid I.D."/>
            <person name="Moisan M.C."/>
            <person name="Butler G."/>
            <person name="Nguyen T.T.M."/>
            <person name="Dewar K."/>
            <person name="Conant G."/>
            <person name="Drula E."/>
            <person name="Henrissat B."/>
            <person name="Hansel C."/>
            <person name="Singer S."/>
            <person name="Hutchinson M.I."/>
            <person name="de Vries R.P."/>
            <person name="Natvig D.O."/>
            <person name="Powell A.J."/>
            <person name="Tsang A."/>
            <person name="Grigoriev I.V."/>
        </authorList>
    </citation>
    <scope>NUCLEOTIDE SEQUENCE [LARGE SCALE GENOMIC DNA]</scope>
    <source>
        <strain evidence="1 2">CBS 494.80</strain>
    </source>
</reference>
<name>A0ABR4BX12_9HELO</name>
<keyword evidence="2" id="KW-1185">Reference proteome</keyword>
<accession>A0ABR4BX12</accession>
<dbReference type="Proteomes" id="UP001595075">
    <property type="component" value="Unassembled WGS sequence"/>
</dbReference>
<evidence type="ECO:0000313" key="1">
    <source>
        <dbReference type="EMBL" id="KAL2062190.1"/>
    </source>
</evidence>